<dbReference type="AlphaFoldDB" id="A0A941ES04"/>
<comment type="caution">
    <text evidence="2">The sequence shown here is derived from an EMBL/GenBank/DDBJ whole genome shotgun (WGS) entry which is preliminary data.</text>
</comment>
<accession>A0A941ES04</accession>
<dbReference type="Proteomes" id="UP000675781">
    <property type="component" value="Unassembled WGS sequence"/>
</dbReference>
<organism evidence="2 3">
    <name type="scientific">Actinospica durhamensis</name>
    <dbReference type="NCBI Taxonomy" id="1508375"/>
    <lineage>
        <taxon>Bacteria</taxon>
        <taxon>Bacillati</taxon>
        <taxon>Actinomycetota</taxon>
        <taxon>Actinomycetes</taxon>
        <taxon>Catenulisporales</taxon>
        <taxon>Actinospicaceae</taxon>
        <taxon>Actinospica</taxon>
    </lineage>
</organism>
<feature type="region of interest" description="Disordered" evidence="1">
    <location>
        <begin position="1"/>
        <end position="40"/>
    </location>
</feature>
<reference evidence="2" key="1">
    <citation type="submission" date="2021-04" db="EMBL/GenBank/DDBJ databases">
        <title>Genome based classification of Actinospica acidithermotolerans sp. nov., an actinobacterium isolated from an Indonesian hot spring.</title>
        <authorList>
            <person name="Kusuma A.B."/>
            <person name="Putra K.E."/>
            <person name="Nafisah S."/>
            <person name="Loh J."/>
            <person name="Nouioui I."/>
            <person name="Goodfellow M."/>
        </authorList>
    </citation>
    <scope>NUCLEOTIDE SEQUENCE</scope>
    <source>
        <strain evidence="2">CSCA 57</strain>
    </source>
</reference>
<evidence type="ECO:0000256" key="1">
    <source>
        <dbReference type="SAM" id="MobiDB-lite"/>
    </source>
</evidence>
<gene>
    <name evidence="2" type="ORF">KDL01_19290</name>
</gene>
<name>A0A941ES04_9ACTN</name>
<sequence length="77" mass="7375">MQVAPATGADDAEAGGDDAIVTGTDTGALPGDAPPLAVTDTHPAHAAARAAQITAIVGLVVFVGKPRVVISASSQGS</sequence>
<evidence type="ECO:0000313" key="3">
    <source>
        <dbReference type="Proteomes" id="UP000675781"/>
    </source>
</evidence>
<dbReference type="RefSeq" id="WP_212529922.1">
    <property type="nucleotide sequence ID" value="NZ_JAGSOG010000095.1"/>
</dbReference>
<evidence type="ECO:0000313" key="2">
    <source>
        <dbReference type="EMBL" id="MBR7835428.1"/>
    </source>
</evidence>
<protein>
    <submittedName>
        <fullName evidence="2">Uncharacterized protein</fullName>
    </submittedName>
</protein>
<keyword evidence="3" id="KW-1185">Reference proteome</keyword>
<dbReference type="EMBL" id="JAGSOG010000095">
    <property type="protein sequence ID" value="MBR7835428.1"/>
    <property type="molecule type" value="Genomic_DNA"/>
</dbReference>
<proteinExistence type="predicted"/>